<dbReference type="RefSeq" id="WP_013630296.1">
    <property type="nucleotide sequence ID" value="NC_015174.1"/>
</dbReference>
<dbReference type="OrthoDB" id="265007at2"/>
<dbReference type="SUPFAM" id="SSF53649">
    <property type="entry name" value="Alkaline phosphatase-like"/>
    <property type="match status" value="1"/>
</dbReference>
<dbReference type="HOGENOM" id="CLU_976220_0_0_0"/>
<proteinExistence type="predicted"/>
<sequence>MPAGPLIVVCCDTISPMELSCYGSRIGRTPSFDQLAADGLVCHEHYRTLSFDQIANVEEQIRNSGAAIVDWNEDKHISEQLANQLQSEASCIWINVTTSDNAEANRSQLENISAILLKADRPLHGFFTAREGRMLPTDDDDLAPFSKAISESVTIPNWLPLVVLGSTADRISHTGHYTKLTYDCSLWEACRNALKANATTSWTFPEEPSEPLLLRTDSAVGLRTADDLLVVPSDEDFRITDEVPRAARYFVKPEDRFDVNDVVTTVPELAQERWQTLCRRQLPAS</sequence>
<dbReference type="EMBL" id="CP002546">
    <property type="protein sequence ID" value="ADY61579.1"/>
    <property type="molecule type" value="Genomic_DNA"/>
</dbReference>
<dbReference type="Proteomes" id="UP000006860">
    <property type="component" value="Chromosome"/>
</dbReference>
<name>F0SFX2_RUBBR</name>
<protein>
    <submittedName>
        <fullName evidence="1">Uncharacterized protein</fullName>
    </submittedName>
</protein>
<dbReference type="Gene3D" id="3.40.720.10">
    <property type="entry name" value="Alkaline Phosphatase, subunit A"/>
    <property type="match status" value="1"/>
</dbReference>
<dbReference type="KEGG" id="pbs:Plabr_4002"/>
<accession>F0SFX2</accession>
<evidence type="ECO:0000313" key="2">
    <source>
        <dbReference type="Proteomes" id="UP000006860"/>
    </source>
</evidence>
<dbReference type="InterPro" id="IPR017850">
    <property type="entry name" value="Alkaline_phosphatase_core_sf"/>
</dbReference>
<dbReference type="AlphaFoldDB" id="F0SFX2"/>
<gene>
    <name evidence="1" type="ordered locus">Plabr_4002</name>
</gene>
<reference evidence="2" key="1">
    <citation type="submission" date="2011-02" db="EMBL/GenBank/DDBJ databases">
        <title>The complete genome of Planctomyces brasiliensis DSM 5305.</title>
        <authorList>
            <person name="Lucas S."/>
            <person name="Copeland A."/>
            <person name="Lapidus A."/>
            <person name="Bruce D."/>
            <person name="Goodwin L."/>
            <person name="Pitluck S."/>
            <person name="Kyrpides N."/>
            <person name="Mavromatis K."/>
            <person name="Pagani I."/>
            <person name="Ivanova N."/>
            <person name="Ovchinnikova G."/>
            <person name="Lu M."/>
            <person name="Detter J.C."/>
            <person name="Han C."/>
            <person name="Land M."/>
            <person name="Hauser L."/>
            <person name="Markowitz V."/>
            <person name="Cheng J.-F."/>
            <person name="Hugenholtz P."/>
            <person name="Woyke T."/>
            <person name="Wu D."/>
            <person name="Tindall B."/>
            <person name="Pomrenke H.G."/>
            <person name="Brambilla E."/>
            <person name="Klenk H.-P."/>
            <person name="Eisen J.A."/>
        </authorList>
    </citation>
    <scope>NUCLEOTIDE SEQUENCE [LARGE SCALE GENOMIC DNA]</scope>
    <source>
        <strain evidence="2">ATCC 49424 / DSM 5305 / JCM 21570 / NBRC 103401 / IFAM 1448</strain>
    </source>
</reference>
<evidence type="ECO:0000313" key="1">
    <source>
        <dbReference type="EMBL" id="ADY61579.1"/>
    </source>
</evidence>
<keyword evidence="2" id="KW-1185">Reference proteome</keyword>
<organism evidence="1 2">
    <name type="scientific">Rubinisphaera brasiliensis (strain ATCC 49424 / DSM 5305 / JCM 21570 / IAM 15109 / NBRC 103401 / IFAM 1448)</name>
    <name type="common">Planctomyces brasiliensis</name>
    <dbReference type="NCBI Taxonomy" id="756272"/>
    <lineage>
        <taxon>Bacteria</taxon>
        <taxon>Pseudomonadati</taxon>
        <taxon>Planctomycetota</taxon>
        <taxon>Planctomycetia</taxon>
        <taxon>Planctomycetales</taxon>
        <taxon>Planctomycetaceae</taxon>
        <taxon>Rubinisphaera</taxon>
    </lineage>
</organism>